<keyword evidence="4" id="KW-1185">Reference proteome</keyword>
<accession>A0AAW0AZT9</accession>
<protein>
    <recommendedName>
        <fullName evidence="2">DUF6533 domain-containing protein</fullName>
    </recommendedName>
</protein>
<sequence length="312" mass="34656">SFHSETMSAHPAIADLTLAKDGRLVVSLYLAAFVILAYDYLLTFGDEGTYVWIPGRARNRGARWFLLVRYLSLAVTIALLGTTLVKYPPEMYANIFAFDMCNRIHTVRQLLLVVQQFVIGCTIILRVYAMYDLDKRILAVLLLPAFATVGIGAWAVLPDSADGLDHDSNATFLGCHTPLSRTHDHRLAIAWGAELACETIAFGLTVYRSLRRVKVPLRRLFSYRTVSLWEIMVRDGVLYFGVVCLANLANIVMYHFGDFSTAGSLGWPTASISVVMITRVMLHLHAAAVEANGPLYSESTTQFATVELADSW</sequence>
<evidence type="ECO:0000259" key="2">
    <source>
        <dbReference type="Pfam" id="PF20151"/>
    </source>
</evidence>
<feature type="transmembrane region" description="Helical" evidence="1">
    <location>
        <begin position="188"/>
        <end position="210"/>
    </location>
</feature>
<dbReference type="EMBL" id="JAWWNJ010000046">
    <property type="protein sequence ID" value="KAK7018394.1"/>
    <property type="molecule type" value="Genomic_DNA"/>
</dbReference>
<feature type="transmembrane region" description="Helical" evidence="1">
    <location>
        <begin position="137"/>
        <end position="157"/>
    </location>
</feature>
<gene>
    <name evidence="3" type="ORF">R3P38DRAFT_2539504</name>
</gene>
<name>A0AAW0AZT9_9AGAR</name>
<comment type="caution">
    <text evidence="3">The sequence shown here is derived from an EMBL/GenBank/DDBJ whole genome shotgun (WGS) entry which is preliminary data.</text>
</comment>
<reference evidence="3 4" key="1">
    <citation type="journal article" date="2024" name="J Genomics">
        <title>Draft genome sequencing and assembly of Favolaschia claudopus CIRM-BRFM 2984 isolated from oak limbs.</title>
        <authorList>
            <person name="Navarro D."/>
            <person name="Drula E."/>
            <person name="Chaduli D."/>
            <person name="Cazenave R."/>
            <person name="Ahrendt S."/>
            <person name="Wang J."/>
            <person name="Lipzen A."/>
            <person name="Daum C."/>
            <person name="Barry K."/>
            <person name="Grigoriev I.V."/>
            <person name="Favel A."/>
            <person name="Rosso M.N."/>
            <person name="Martin F."/>
        </authorList>
    </citation>
    <scope>NUCLEOTIDE SEQUENCE [LARGE SCALE GENOMIC DNA]</scope>
    <source>
        <strain evidence="3 4">CIRM-BRFM 2984</strain>
    </source>
</reference>
<proteinExistence type="predicted"/>
<evidence type="ECO:0000313" key="4">
    <source>
        <dbReference type="Proteomes" id="UP001362999"/>
    </source>
</evidence>
<dbReference type="AlphaFoldDB" id="A0AAW0AZT9"/>
<feature type="transmembrane region" description="Helical" evidence="1">
    <location>
        <begin position="24"/>
        <end position="43"/>
    </location>
</feature>
<feature type="transmembrane region" description="Helical" evidence="1">
    <location>
        <begin position="107"/>
        <end position="125"/>
    </location>
</feature>
<feature type="non-terminal residue" evidence="3">
    <location>
        <position position="1"/>
    </location>
</feature>
<organism evidence="3 4">
    <name type="scientific">Favolaschia claudopus</name>
    <dbReference type="NCBI Taxonomy" id="2862362"/>
    <lineage>
        <taxon>Eukaryota</taxon>
        <taxon>Fungi</taxon>
        <taxon>Dikarya</taxon>
        <taxon>Basidiomycota</taxon>
        <taxon>Agaricomycotina</taxon>
        <taxon>Agaricomycetes</taxon>
        <taxon>Agaricomycetidae</taxon>
        <taxon>Agaricales</taxon>
        <taxon>Marasmiineae</taxon>
        <taxon>Mycenaceae</taxon>
        <taxon>Favolaschia</taxon>
    </lineage>
</organism>
<feature type="domain" description="DUF6533" evidence="2">
    <location>
        <begin position="28"/>
        <end position="73"/>
    </location>
</feature>
<feature type="transmembrane region" description="Helical" evidence="1">
    <location>
        <begin position="231"/>
        <end position="253"/>
    </location>
</feature>
<feature type="transmembrane region" description="Helical" evidence="1">
    <location>
        <begin position="64"/>
        <end position="87"/>
    </location>
</feature>
<dbReference type="Proteomes" id="UP001362999">
    <property type="component" value="Unassembled WGS sequence"/>
</dbReference>
<keyword evidence="1" id="KW-1133">Transmembrane helix</keyword>
<keyword evidence="1" id="KW-0472">Membrane</keyword>
<keyword evidence="1" id="KW-0812">Transmembrane</keyword>
<dbReference type="InterPro" id="IPR045340">
    <property type="entry name" value="DUF6533"/>
</dbReference>
<evidence type="ECO:0000313" key="3">
    <source>
        <dbReference type="EMBL" id="KAK7018394.1"/>
    </source>
</evidence>
<evidence type="ECO:0000256" key="1">
    <source>
        <dbReference type="SAM" id="Phobius"/>
    </source>
</evidence>
<dbReference type="Pfam" id="PF20151">
    <property type="entry name" value="DUF6533"/>
    <property type="match status" value="1"/>
</dbReference>